<reference evidence="2 3" key="1">
    <citation type="submission" date="2018-04" db="EMBL/GenBank/DDBJ databases">
        <title>WGS assembly of Panicum hallii var. hallii HAL2.</title>
        <authorList>
            <person name="Lovell J."/>
            <person name="Jenkins J."/>
            <person name="Lowry D."/>
            <person name="Mamidi S."/>
            <person name="Sreedasyam A."/>
            <person name="Weng X."/>
            <person name="Barry K."/>
            <person name="Bonette J."/>
            <person name="Campitelli B."/>
            <person name="Daum C."/>
            <person name="Gordon S."/>
            <person name="Gould B."/>
            <person name="Lipzen A."/>
            <person name="MacQueen A."/>
            <person name="Palacio-Mejia J."/>
            <person name="Plott C."/>
            <person name="Shakirov E."/>
            <person name="Shu S."/>
            <person name="Yoshinaga Y."/>
            <person name="Zane M."/>
            <person name="Rokhsar D."/>
            <person name="Grimwood J."/>
            <person name="Schmutz J."/>
            <person name="Juenger T."/>
        </authorList>
    </citation>
    <scope>NUCLEOTIDE SEQUENCE [LARGE SCALE GENOMIC DNA]</scope>
    <source>
        <strain evidence="3">cv. HAL2</strain>
    </source>
</reference>
<feature type="compositionally biased region" description="Low complexity" evidence="1">
    <location>
        <begin position="221"/>
        <end position="232"/>
    </location>
</feature>
<protein>
    <submittedName>
        <fullName evidence="2">Uncharacterized protein</fullName>
    </submittedName>
</protein>
<evidence type="ECO:0000313" key="3">
    <source>
        <dbReference type="Proteomes" id="UP000244336"/>
    </source>
</evidence>
<dbReference type="Gramene" id="PUZ39792">
    <property type="protein sequence ID" value="PUZ39792"/>
    <property type="gene ID" value="GQ55_9G369300"/>
</dbReference>
<proteinExistence type="predicted"/>
<feature type="region of interest" description="Disordered" evidence="1">
    <location>
        <begin position="17"/>
        <end position="58"/>
    </location>
</feature>
<keyword evidence="3" id="KW-1185">Reference proteome</keyword>
<evidence type="ECO:0000313" key="2">
    <source>
        <dbReference type="EMBL" id="PUZ39792.1"/>
    </source>
</evidence>
<evidence type="ECO:0000256" key="1">
    <source>
        <dbReference type="SAM" id="MobiDB-lite"/>
    </source>
</evidence>
<dbReference type="EMBL" id="CM009757">
    <property type="protein sequence ID" value="PUZ39792.1"/>
    <property type="molecule type" value="Genomic_DNA"/>
</dbReference>
<dbReference type="Proteomes" id="UP000244336">
    <property type="component" value="Chromosome 9"/>
</dbReference>
<dbReference type="AlphaFoldDB" id="A0A2T7C8X7"/>
<accession>A0A2T7C8X7</accession>
<organism evidence="2 3">
    <name type="scientific">Panicum hallii var. hallii</name>
    <dbReference type="NCBI Taxonomy" id="1504633"/>
    <lineage>
        <taxon>Eukaryota</taxon>
        <taxon>Viridiplantae</taxon>
        <taxon>Streptophyta</taxon>
        <taxon>Embryophyta</taxon>
        <taxon>Tracheophyta</taxon>
        <taxon>Spermatophyta</taxon>
        <taxon>Magnoliopsida</taxon>
        <taxon>Liliopsida</taxon>
        <taxon>Poales</taxon>
        <taxon>Poaceae</taxon>
        <taxon>PACMAD clade</taxon>
        <taxon>Panicoideae</taxon>
        <taxon>Panicodae</taxon>
        <taxon>Paniceae</taxon>
        <taxon>Panicinae</taxon>
        <taxon>Panicum</taxon>
        <taxon>Panicum sect. Panicum</taxon>
    </lineage>
</organism>
<gene>
    <name evidence="2" type="ORF">GQ55_9G369300</name>
</gene>
<feature type="region of interest" description="Disordered" evidence="1">
    <location>
        <begin position="218"/>
        <end position="245"/>
    </location>
</feature>
<sequence>MKTGMLHILCPPRICRRRASPSPASERAVPPHRCSHRRLPSPLARGSPLPASDPVSPPRAQVACPLCRRCRRPHSPSRAGRGSCPPLPVAAPLAFPRIAGSMSSPPPPPPPFLSLSFGSPIPAAAPLPPLGRAAGPSTPPSSLSIEADDHCDVDGSLEFFPQSTPWCATSPEGTLGCAVLPHRRQRSITSLDLNSQAGEFPYLAEYQNILESPELDAEFAGGNRSSDSSRGGDTAGNGRNGHVALLGGPVEMQRGSPWRRSMRLTQLECIPEGLVEVPHPPRGVFELLELLPVLKGVEALGSKPMQRMTMKLLGLI</sequence>
<name>A0A2T7C8X7_9POAL</name>